<dbReference type="EMBL" id="CP035758">
    <property type="protein sequence ID" value="QBD81995.1"/>
    <property type="molecule type" value="Genomic_DNA"/>
</dbReference>
<keyword evidence="1" id="KW-0472">Membrane</keyword>
<sequence length="150" mass="16564">MPLQIDSFLFILRLLLVVLLYLFLMQVVIAITRDLRKTTAASADAGNRAPQTQGHLVVVDSGPSNILPGTRFALASQTNIGRGPTNTIQITDNFISAEHTRLWLRNGTWYVQDAGSVNGTYVNNQPAREALPARNGDIIRVGYIQFKLTQ</sequence>
<keyword evidence="4" id="KW-1185">Reference proteome</keyword>
<dbReference type="Proteomes" id="UP000290365">
    <property type="component" value="Chromosome"/>
</dbReference>
<dbReference type="InterPro" id="IPR008984">
    <property type="entry name" value="SMAD_FHA_dom_sf"/>
</dbReference>
<dbReference type="CDD" id="cd00060">
    <property type="entry name" value="FHA"/>
    <property type="match status" value="1"/>
</dbReference>
<protein>
    <submittedName>
        <fullName evidence="3">FHA domain-containing protein</fullName>
    </submittedName>
</protein>
<evidence type="ECO:0000313" key="3">
    <source>
        <dbReference type="EMBL" id="QBD81995.1"/>
    </source>
</evidence>
<keyword evidence="1" id="KW-0812">Transmembrane</keyword>
<dbReference type="KEGG" id="kbs:EPA93_40870"/>
<name>A0A4P6K1X9_KTERU</name>
<proteinExistence type="predicted"/>
<dbReference type="SMART" id="SM00240">
    <property type="entry name" value="FHA"/>
    <property type="match status" value="1"/>
</dbReference>
<dbReference type="RefSeq" id="WP_129893055.1">
    <property type="nucleotide sequence ID" value="NZ_CP035758.1"/>
</dbReference>
<accession>A0A4P6K1X9</accession>
<dbReference type="OrthoDB" id="9816434at2"/>
<dbReference type="InterPro" id="IPR000253">
    <property type="entry name" value="FHA_dom"/>
</dbReference>
<dbReference type="PROSITE" id="PS50006">
    <property type="entry name" value="FHA_DOMAIN"/>
    <property type="match status" value="1"/>
</dbReference>
<evidence type="ECO:0000256" key="1">
    <source>
        <dbReference type="SAM" id="Phobius"/>
    </source>
</evidence>
<dbReference type="AlphaFoldDB" id="A0A4P6K1X9"/>
<feature type="domain" description="FHA" evidence="2">
    <location>
        <begin position="78"/>
        <end position="127"/>
    </location>
</feature>
<dbReference type="SUPFAM" id="SSF49879">
    <property type="entry name" value="SMAD/FHA domain"/>
    <property type="match status" value="1"/>
</dbReference>
<organism evidence="3 4">
    <name type="scientific">Ktedonosporobacter rubrisoli</name>
    <dbReference type="NCBI Taxonomy" id="2509675"/>
    <lineage>
        <taxon>Bacteria</taxon>
        <taxon>Bacillati</taxon>
        <taxon>Chloroflexota</taxon>
        <taxon>Ktedonobacteria</taxon>
        <taxon>Ktedonobacterales</taxon>
        <taxon>Ktedonosporobacteraceae</taxon>
        <taxon>Ktedonosporobacter</taxon>
    </lineage>
</organism>
<reference evidence="3 4" key="1">
    <citation type="submission" date="2019-01" db="EMBL/GenBank/DDBJ databases">
        <title>Ktedonosporobacter rubrisoli SCAWS-G2.</title>
        <authorList>
            <person name="Huang Y."/>
            <person name="Yan B."/>
        </authorList>
    </citation>
    <scope>NUCLEOTIDE SEQUENCE [LARGE SCALE GENOMIC DNA]</scope>
    <source>
        <strain evidence="3 4">SCAWS-G2</strain>
    </source>
</reference>
<evidence type="ECO:0000313" key="4">
    <source>
        <dbReference type="Proteomes" id="UP000290365"/>
    </source>
</evidence>
<feature type="transmembrane region" description="Helical" evidence="1">
    <location>
        <begin position="12"/>
        <end position="32"/>
    </location>
</feature>
<evidence type="ECO:0000259" key="2">
    <source>
        <dbReference type="PROSITE" id="PS50006"/>
    </source>
</evidence>
<keyword evidence="1" id="KW-1133">Transmembrane helix</keyword>
<dbReference type="Pfam" id="PF00498">
    <property type="entry name" value="FHA"/>
    <property type="match status" value="1"/>
</dbReference>
<gene>
    <name evidence="3" type="ORF">EPA93_40870</name>
</gene>
<dbReference type="Gene3D" id="2.60.200.20">
    <property type="match status" value="1"/>
</dbReference>